<dbReference type="Pfam" id="PF19463">
    <property type="entry name" value="DUF6000"/>
    <property type="match status" value="1"/>
</dbReference>
<organism evidence="1 2">
    <name type="scientific">Cryptosporangium japonicum</name>
    <dbReference type="NCBI Taxonomy" id="80872"/>
    <lineage>
        <taxon>Bacteria</taxon>
        <taxon>Bacillati</taxon>
        <taxon>Actinomycetota</taxon>
        <taxon>Actinomycetes</taxon>
        <taxon>Cryptosporangiales</taxon>
        <taxon>Cryptosporangiaceae</taxon>
        <taxon>Cryptosporangium</taxon>
    </lineage>
</organism>
<proteinExistence type="predicted"/>
<evidence type="ECO:0000313" key="1">
    <source>
        <dbReference type="EMBL" id="GAA0242888.1"/>
    </source>
</evidence>
<comment type="caution">
    <text evidence="1">The sequence shown here is derived from an EMBL/GenBank/DDBJ whole genome shotgun (WGS) entry which is preliminary data.</text>
</comment>
<dbReference type="RefSeq" id="WP_344649471.1">
    <property type="nucleotide sequence ID" value="NZ_BAAAGX010000011.1"/>
</dbReference>
<dbReference type="InterPro" id="IPR046042">
    <property type="entry name" value="DUF6000"/>
</dbReference>
<accession>A0ABP3DX98</accession>
<dbReference type="Proteomes" id="UP001500967">
    <property type="component" value="Unassembled WGS sequence"/>
</dbReference>
<name>A0ABP3DX98_9ACTN</name>
<dbReference type="EMBL" id="BAAAGX010000011">
    <property type="protein sequence ID" value="GAA0242888.1"/>
    <property type="molecule type" value="Genomic_DNA"/>
</dbReference>
<evidence type="ECO:0000313" key="2">
    <source>
        <dbReference type="Proteomes" id="UP001500967"/>
    </source>
</evidence>
<gene>
    <name evidence="1" type="ORF">GCM10009539_30390</name>
</gene>
<protein>
    <submittedName>
        <fullName evidence="1">Uncharacterized protein</fullName>
    </submittedName>
</protein>
<sequence>MLSATEADFVKPFYLRMKGLAAVRLPDELRVRVLTAAGLVTVGEVTGMLRAENWRPVVMGAWFSLTVPAESVRATLLEAMSRSRGSLTAPPLAAAATLLGGPAAVPSMVSYLDHILTSRRDGSEHVVAAAVEYLDADPPITPTDEGRRAFRSLLNVATTLRDDARTP</sequence>
<reference evidence="2" key="1">
    <citation type="journal article" date="2019" name="Int. J. Syst. Evol. Microbiol.">
        <title>The Global Catalogue of Microorganisms (GCM) 10K type strain sequencing project: providing services to taxonomists for standard genome sequencing and annotation.</title>
        <authorList>
            <consortium name="The Broad Institute Genomics Platform"/>
            <consortium name="The Broad Institute Genome Sequencing Center for Infectious Disease"/>
            <person name="Wu L."/>
            <person name="Ma J."/>
        </authorList>
    </citation>
    <scope>NUCLEOTIDE SEQUENCE [LARGE SCALE GENOMIC DNA]</scope>
    <source>
        <strain evidence="2">JCM 10425</strain>
    </source>
</reference>
<keyword evidence="2" id="KW-1185">Reference proteome</keyword>